<dbReference type="GO" id="GO:0004497">
    <property type="term" value="F:monooxygenase activity"/>
    <property type="evidence" value="ECO:0007669"/>
    <property type="project" value="InterPro"/>
</dbReference>
<dbReference type="InterPro" id="IPR001128">
    <property type="entry name" value="Cyt_P450"/>
</dbReference>
<dbReference type="GO" id="GO:0005506">
    <property type="term" value="F:iron ion binding"/>
    <property type="evidence" value="ECO:0007669"/>
    <property type="project" value="InterPro"/>
</dbReference>
<dbReference type="EMBL" id="FNPR01000002">
    <property type="protein sequence ID" value="SDY44619.1"/>
    <property type="molecule type" value="Genomic_DNA"/>
</dbReference>
<evidence type="ECO:0008006" key="4">
    <source>
        <dbReference type="Google" id="ProtNLM"/>
    </source>
</evidence>
<dbReference type="GO" id="GO:0016705">
    <property type="term" value="F:oxidoreductase activity, acting on paired donors, with incorporation or reduction of molecular oxygen"/>
    <property type="evidence" value="ECO:0007669"/>
    <property type="project" value="InterPro"/>
</dbReference>
<protein>
    <recommendedName>
        <fullName evidence="4">Cytochrome P450</fullName>
    </recommendedName>
</protein>
<dbReference type="PANTHER" id="PTHR46696:SF1">
    <property type="entry name" value="CYTOCHROME P450 YJIB-RELATED"/>
    <property type="match status" value="1"/>
</dbReference>
<dbReference type="OrthoDB" id="9801155at2"/>
<keyword evidence="3" id="KW-1185">Reference proteome</keyword>
<dbReference type="SUPFAM" id="SSF48264">
    <property type="entry name" value="Cytochrome P450"/>
    <property type="match status" value="1"/>
</dbReference>
<accession>A0A1H3JYB5</accession>
<dbReference type="GO" id="GO:0020037">
    <property type="term" value="F:heme binding"/>
    <property type="evidence" value="ECO:0007669"/>
    <property type="project" value="InterPro"/>
</dbReference>
<dbReference type="PANTHER" id="PTHR46696">
    <property type="entry name" value="P450, PUTATIVE (EUROFUNG)-RELATED"/>
    <property type="match status" value="1"/>
</dbReference>
<comment type="similarity">
    <text evidence="1">Belongs to the cytochrome P450 family.</text>
</comment>
<gene>
    <name evidence="2" type="ORF">SAMN05444486_102223</name>
</gene>
<dbReference type="STRING" id="576131.SAMN05444486_102223"/>
<dbReference type="GeneID" id="78124298"/>
<evidence type="ECO:0000256" key="1">
    <source>
        <dbReference type="ARBA" id="ARBA00010617"/>
    </source>
</evidence>
<proteinExistence type="inferred from homology"/>
<dbReference type="AlphaFoldDB" id="A0A1H3JYB5"/>
<evidence type="ECO:0000313" key="3">
    <source>
        <dbReference type="Proteomes" id="UP000199026"/>
    </source>
</evidence>
<dbReference type="Gene3D" id="1.10.630.10">
    <property type="entry name" value="Cytochrome P450"/>
    <property type="match status" value="1"/>
</dbReference>
<evidence type="ECO:0000313" key="2">
    <source>
        <dbReference type="EMBL" id="SDY44619.1"/>
    </source>
</evidence>
<dbReference type="Proteomes" id="UP000199026">
    <property type="component" value="Unassembled WGS sequence"/>
</dbReference>
<dbReference type="RefSeq" id="WP_089889673.1">
    <property type="nucleotide sequence ID" value="NZ_CALJFH010000002.1"/>
</dbReference>
<name>A0A1H3JYB5_9RHOB</name>
<sequence>MSNAPVTHIDPIRFAADPYPDLAHMRAHAPISFVPELNATLFTRRDDIFTQEKRVDIFSSEQPEGLMTKLMGENLMRKDGEAHMFERRALFPALSPRTMRDIWLPQIDAKADKLLQFIAENKACDLVRDYAMVISAETLKLVTGLTNMEAEELDRVSQGMIDGCANYAGKPEIEANCHDCTRSIDDHIDEMIPIVMKHPNKSALCVMLEAGLPLESVRANIKLIISGGQNEPRDAIAGASWALLTHAEQLDMVKSGAATWSEVFDEYVRWISPIGMSPREVAKDEVIGEVQFTKGERIFFMFSSAGHDEDYFEAPETFDIKRNTGPSIPFGAGPHFCGGAAVARSLITEVALPKLFKAFPNLRLAGPAPFTGWAFRGPTKMPVAW</sequence>
<dbReference type="PRINTS" id="PR00359">
    <property type="entry name" value="BP450"/>
</dbReference>
<reference evidence="2 3" key="1">
    <citation type="submission" date="2016-10" db="EMBL/GenBank/DDBJ databases">
        <authorList>
            <person name="de Groot N.N."/>
        </authorList>
    </citation>
    <scope>NUCLEOTIDE SEQUENCE [LARGE SCALE GENOMIC DNA]</scope>
    <source>
        <strain evidence="2 3">DSM 24677</strain>
    </source>
</reference>
<dbReference type="Pfam" id="PF00067">
    <property type="entry name" value="p450"/>
    <property type="match status" value="1"/>
</dbReference>
<organism evidence="2 3">
    <name type="scientific">Lentibacter algarum</name>
    <dbReference type="NCBI Taxonomy" id="576131"/>
    <lineage>
        <taxon>Bacteria</taxon>
        <taxon>Pseudomonadati</taxon>
        <taxon>Pseudomonadota</taxon>
        <taxon>Alphaproteobacteria</taxon>
        <taxon>Rhodobacterales</taxon>
        <taxon>Roseobacteraceae</taxon>
        <taxon>Lentibacter</taxon>
    </lineage>
</organism>
<dbReference type="InterPro" id="IPR036396">
    <property type="entry name" value="Cyt_P450_sf"/>
</dbReference>
<dbReference type="InterPro" id="IPR002397">
    <property type="entry name" value="Cyt_P450_B"/>
</dbReference>